<dbReference type="PANTHER" id="PTHR43143:SF1">
    <property type="entry name" value="SERINE_THREONINE-PROTEIN PHOSPHATASE CPPED1"/>
    <property type="match status" value="1"/>
</dbReference>
<keyword evidence="3" id="KW-1185">Reference proteome</keyword>
<dbReference type="PANTHER" id="PTHR43143">
    <property type="entry name" value="METALLOPHOSPHOESTERASE, CALCINEURIN SUPERFAMILY"/>
    <property type="match status" value="1"/>
</dbReference>
<feature type="domain" description="Calcineurin-like phosphoesterase" evidence="1">
    <location>
        <begin position="105"/>
        <end position="284"/>
    </location>
</feature>
<accession>A0ABP5NRR3</accession>
<evidence type="ECO:0000313" key="2">
    <source>
        <dbReference type="EMBL" id="GAA2202211.1"/>
    </source>
</evidence>
<organism evidence="2 3">
    <name type="scientific">Sinomonas flava</name>
    <dbReference type="NCBI Taxonomy" id="496857"/>
    <lineage>
        <taxon>Bacteria</taxon>
        <taxon>Bacillati</taxon>
        <taxon>Actinomycetota</taxon>
        <taxon>Actinomycetes</taxon>
        <taxon>Micrococcales</taxon>
        <taxon>Micrococcaceae</taxon>
        <taxon>Sinomonas</taxon>
    </lineage>
</organism>
<comment type="caution">
    <text evidence="2">The sequence shown here is derived from an EMBL/GenBank/DDBJ whole genome shotgun (WGS) entry which is preliminary data.</text>
</comment>
<proteinExistence type="predicted"/>
<dbReference type="InterPro" id="IPR004843">
    <property type="entry name" value="Calcineurin-like_PHP"/>
</dbReference>
<gene>
    <name evidence="2" type="ORF">GCM10009849_29720</name>
</gene>
<dbReference type="InterPro" id="IPR029052">
    <property type="entry name" value="Metallo-depent_PP-like"/>
</dbReference>
<evidence type="ECO:0000313" key="3">
    <source>
        <dbReference type="Proteomes" id="UP001500432"/>
    </source>
</evidence>
<dbReference type="RefSeq" id="WP_344300553.1">
    <property type="nucleotide sequence ID" value="NZ_BAAAQW010000009.1"/>
</dbReference>
<protein>
    <recommendedName>
        <fullName evidence="1">Calcineurin-like phosphoesterase domain-containing protein</fullName>
    </recommendedName>
</protein>
<dbReference type="Gene3D" id="3.60.21.10">
    <property type="match status" value="1"/>
</dbReference>
<dbReference type="Proteomes" id="UP001500432">
    <property type="component" value="Unassembled WGS sequence"/>
</dbReference>
<dbReference type="EMBL" id="BAAAQW010000009">
    <property type="protein sequence ID" value="GAA2202211.1"/>
    <property type="molecule type" value="Genomic_DNA"/>
</dbReference>
<dbReference type="SUPFAM" id="SSF56300">
    <property type="entry name" value="Metallo-dependent phosphatases"/>
    <property type="match status" value="1"/>
</dbReference>
<evidence type="ECO:0000259" key="1">
    <source>
        <dbReference type="Pfam" id="PF00149"/>
    </source>
</evidence>
<dbReference type="Pfam" id="PF00149">
    <property type="entry name" value="Metallophos"/>
    <property type="match status" value="1"/>
</dbReference>
<dbReference type="InterPro" id="IPR051918">
    <property type="entry name" value="STPP_CPPED1"/>
</dbReference>
<name>A0ABP5NRR3_9MICC</name>
<reference evidence="3" key="1">
    <citation type="journal article" date="2019" name="Int. J. Syst. Evol. Microbiol.">
        <title>The Global Catalogue of Microorganisms (GCM) 10K type strain sequencing project: providing services to taxonomists for standard genome sequencing and annotation.</title>
        <authorList>
            <consortium name="The Broad Institute Genomics Platform"/>
            <consortium name="The Broad Institute Genome Sequencing Center for Infectious Disease"/>
            <person name="Wu L."/>
            <person name="Ma J."/>
        </authorList>
    </citation>
    <scope>NUCLEOTIDE SEQUENCE [LARGE SCALE GENOMIC DNA]</scope>
    <source>
        <strain evidence="3">JCM 16034</strain>
    </source>
</reference>
<sequence length="403" mass="44381">MERVPLMGQPGHVFAMQRPSMTAAFAVNSRQPRNTSYRELPPPTGESPFRLDLKDIISSEQYGKIAATKTMSFHLDGDVGGIGNAVPQQLVAAGLESDLAQQSSSGSTPAFLYLAGDCVYFNGQVENYYEQFYAPYEYYGVPIFAVPGNHDGENLEDDTSLDGFLRNFCAAEPTKTPESGDAPRTAMVQPNVYWTLLTPLVNIVGLYSNVPEGGEIREPQTEWLSQELSELPKEVPIFVVLHHPPFSADDHHSGSVAMKEVINDAAEQAGRRPEVVVAGHVHNYQRFTHEIDADTSSLYLVTGAGGYHNLHAVQTVDGEKMIPPVVLTDSEGDGVTLNSYCDDHHGFLRVDLASGIFSGRYYKVPRPQDPYQKGNQLHDYFQFDLAARKYLPNTLPGSRPGSR</sequence>